<evidence type="ECO:0000313" key="3">
    <source>
        <dbReference type="EMBL" id="CAF4889468.1"/>
    </source>
</evidence>
<name>A0A821UGK8_9NEOP</name>
<dbReference type="AlphaFoldDB" id="A0A821UGK8"/>
<evidence type="ECO:0000313" key="4">
    <source>
        <dbReference type="Proteomes" id="UP000663880"/>
    </source>
</evidence>
<comment type="caution">
    <text evidence="3">The sequence shown here is derived from an EMBL/GenBank/DDBJ whole genome shotgun (WGS) entry which is preliminary data.</text>
</comment>
<dbReference type="PANTHER" id="PTHR47272">
    <property type="entry name" value="DDE_TNP_1_7 DOMAIN-CONTAINING PROTEIN"/>
    <property type="match status" value="1"/>
</dbReference>
<feature type="region of interest" description="Disordered" evidence="1">
    <location>
        <begin position="213"/>
        <end position="243"/>
    </location>
</feature>
<protein>
    <recommendedName>
        <fullName evidence="2">PiggyBac transposable element-derived protein domain-containing protein</fullName>
    </recommendedName>
</protein>
<dbReference type="OrthoDB" id="123207at2759"/>
<dbReference type="PANTHER" id="PTHR47272:SF1">
    <property type="entry name" value="PIGGYBAC TRANSPOSABLE ELEMENT-DERIVED PROTEIN 3-LIKE"/>
    <property type="match status" value="1"/>
</dbReference>
<dbReference type="Proteomes" id="UP000663880">
    <property type="component" value="Unassembled WGS sequence"/>
</dbReference>
<dbReference type="EMBL" id="CAJOBZ010000031">
    <property type="protein sequence ID" value="CAF4889468.1"/>
    <property type="molecule type" value="Genomic_DNA"/>
</dbReference>
<evidence type="ECO:0000259" key="2">
    <source>
        <dbReference type="Pfam" id="PF13843"/>
    </source>
</evidence>
<gene>
    <name evidence="3" type="ORF">PMACD_LOCUS10326</name>
</gene>
<feature type="domain" description="PiggyBac transposable element-derived protein" evidence="2">
    <location>
        <begin position="1"/>
        <end position="120"/>
    </location>
</feature>
<reference evidence="3" key="1">
    <citation type="submission" date="2021-02" db="EMBL/GenBank/DDBJ databases">
        <authorList>
            <person name="Steward A R."/>
        </authorList>
    </citation>
    <scope>NUCLEOTIDE SEQUENCE</scope>
</reference>
<organism evidence="3 4">
    <name type="scientific">Pieris macdunnoughi</name>
    <dbReference type="NCBI Taxonomy" id="345717"/>
    <lineage>
        <taxon>Eukaryota</taxon>
        <taxon>Metazoa</taxon>
        <taxon>Ecdysozoa</taxon>
        <taxon>Arthropoda</taxon>
        <taxon>Hexapoda</taxon>
        <taxon>Insecta</taxon>
        <taxon>Pterygota</taxon>
        <taxon>Neoptera</taxon>
        <taxon>Endopterygota</taxon>
        <taxon>Lepidoptera</taxon>
        <taxon>Glossata</taxon>
        <taxon>Ditrysia</taxon>
        <taxon>Papilionoidea</taxon>
        <taxon>Pieridae</taxon>
        <taxon>Pierinae</taxon>
        <taxon>Pieris</taxon>
    </lineage>
</organism>
<dbReference type="Pfam" id="PF13843">
    <property type="entry name" value="DDE_Tnp_1_7"/>
    <property type="match status" value="1"/>
</dbReference>
<accession>A0A821UGK8</accession>
<evidence type="ECO:0000256" key="1">
    <source>
        <dbReference type="SAM" id="MobiDB-lite"/>
    </source>
</evidence>
<dbReference type="InterPro" id="IPR029526">
    <property type="entry name" value="PGBD"/>
</dbReference>
<proteinExistence type="predicted"/>
<keyword evidence="4" id="KW-1185">Reference proteome</keyword>
<sequence>MPSYLDYWSTEFRYAQVANVMPLKRFEQIRRNIHFVDNANSDEDRYYKIRPFVEKIRRNCLATEEETQYSIDEMTIPYKGTKAGNRRQYNPMKPNKWGFKNVVRAGASGIVYDFLLYGGDDTFRYIGFSAEEEQMTLGAKMVFNGCKGLLSDKELKKRGRGSFSQVVDNDRKIAIVKWYDNKVVTLACSYADAYPVHEIKRWSKEQKKKLGVTCPQQNRRSIEREPPSPLPKKALIQNPSAPRPPVSVRYDGYHHWSEYTTYGRCKFCKHNKTNIHCSKCKQRLCLVTKRNCFYNFHNK</sequence>